<organism evidence="2 3">
    <name type="scientific">Gymnopilus dilepis</name>
    <dbReference type="NCBI Taxonomy" id="231916"/>
    <lineage>
        <taxon>Eukaryota</taxon>
        <taxon>Fungi</taxon>
        <taxon>Dikarya</taxon>
        <taxon>Basidiomycota</taxon>
        <taxon>Agaricomycotina</taxon>
        <taxon>Agaricomycetes</taxon>
        <taxon>Agaricomycetidae</taxon>
        <taxon>Agaricales</taxon>
        <taxon>Agaricineae</taxon>
        <taxon>Hymenogastraceae</taxon>
        <taxon>Gymnopilus</taxon>
    </lineage>
</organism>
<reference evidence="2 3" key="1">
    <citation type="journal article" date="2018" name="Evol. Lett.">
        <title>Horizontal gene cluster transfer increased hallucinogenic mushroom diversity.</title>
        <authorList>
            <person name="Reynolds H.T."/>
            <person name="Vijayakumar V."/>
            <person name="Gluck-Thaler E."/>
            <person name="Korotkin H.B."/>
            <person name="Matheny P.B."/>
            <person name="Slot J.C."/>
        </authorList>
    </citation>
    <scope>NUCLEOTIDE SEQUENCE [LARGE SCALE GENOMIC DNA]</scope>
    <source>
        <strain evidence="2 3">SRW20</strain>
    </source>
</reference>
<accession>A0A409VY95</accession>
<comment type="caution">
    <text evidence="2">The sequence shown here is derived from an EMBL/GenBank/DDBJ whole genome shotgun (WGS) entry which is preliminary data.</text>
</comment>
<keyword evidence="3" id="KW-1185">Reference proteome</keyword>
<feature type="compositionally biased region" description="Polar residues" evidence="1">
    <location>
        <begin position="340"/>
        <end position="350"/>
    </location>
</feature>
<evidence type="ECO:0000313" key="3">
    <source>
        <dbReference type="Proteomes" id="UP000284706"/>
    </source>
</evidence>
<proteinExistence type="predicted"/>
<dbReference type="EMBL" id="NHYE01005511">
    <property type="protein sequence ID" value="PPQ71225.1"/>
    <property type="molecule type" value="Genomic_DNA"/>
</dbReference>
<feature type="compositionally biased region" description="Basic and acidic residues" evidence="1">
    <location>
        <begin position="313"/>
        <end position="339"/>
    </location>
</feature>
<dbReference type="InParanoid" id="A0A409VY95"/>
<feature type="region of interest" description="Disordered" evidence="1">
    <location>
        <begin position="311"/>
        <end position="463"/>
    </location>
</feature>
<dbReference type="AlphaFoldDB" id="A0A409VY95"/>
<sequence length="463" mass="51113">MAYNQQILEALSPWQSLRFRDSEIPLKDAASSLSSTENLVIAKPVGKTSTRWMLYRANTEKVALFCHAGVWAWNSPLSTGNYVPEGQSAPEGLPEGRIQNQPNYKCELAYAFDTSVDDSLWKHFRIFEDHVKKQPNFNKGSRKRRSWQSGVDPSTRTKYVMGAKLFARRTPLNAKDANTADGQEYLVPYEIHPWILEGLRNFPELHQVPNPHRPMYYDLSEGVLRKLKDTNEPVFQKNDIVRVVFSMAFIIGGINWYPEVIPIEFTRVGKLPGYMTASADLSSFPSISADFTPLEIGSPVTLINLPVTLGKRKASEDPSTDSHIDKKSSSVTEDSKEDSPSTTTKSVKANETTDTDTVMTDSTAEPPPTTESTELEKTDDPDTVMTESSTEPSQTDTHAVTDTDALMTDANAADTPSTDDTNAASDQSEGGSDRPPPQSKSAGGKRRPADLAKKGKENKASNN</sequence>
<feature type="compositionally biased region" description="Polar residues" evidence="1">
    <location>
        <begin position="414"/>
        <end position="430"/>
    </location>
</feature>
<name>A0A409VY95_9AGAR</name>
<gene>
    <name evidence="2" type="ORF">CVT26_011003</name>
</gene>
<feature type="compositionally biased region" description="Basic and acidic residues" evidence="1">
    <location>
        <begin position="447"/>
        <end position="463"/>
    </location>
</feature>
<feature type="compositionally biased region" description="Polar residues" evidence="1">
    <location>
        <begin position="385"/>
        <end position="400"/>
    </location>
</feature>
<dbReference type="STRING" id="231916.A0A409VY95"/>
<feature type="compositionally biased region" description="Low complexity" evidence="1">
    <location>
        <begin position="355"/>
        <end position="364"/>
    </location>
</feature>
<protein>
    <submittedName>
        <fullName evidence="2">Uncharacterized protein</fullName>
    </submittedName>
</protein>
<evidence type="ECO:0000256" key="1">
    <source>
        <dbReference type="SAM" id="MobiDB-lite"/>
    </source>
</evidence>
<dbReference type="OrthoDB" id="3034725at2759"/>
<evidence type="ECO:0000313" key="2">
    <source>
        <dbReference type="EMBL" id="PPQ71225.1"/>
    </source>
</evidence>
<dbReference type="Proteomes" id="UP000284706">
    <property type="component" value="Unassembled WGS sequence"/>
</dbReference>